<evidence type="ECO:0000313" key="3">
    <source>
        <dbReference type="EMBL" id="ONU77760.1"/>
    </source>
</evidence>
<keyword evidence="1" id="KW-0472">Membrane</keyword>
<comment type="caution">
    <text evidence="3">The sequence shown here is derived from an EMBL/GenBank/DDBJ whole genome shotgun (WGS) entry which is preliminary data.</text>
</comment>
<evidence type="ECO:0000259" key="2">
    <source>
        <dbReference type="Pfam" id="PF12705"/>
    </source>
</evidence>
<dbReference type="EMBL" id="MUTJ01000092">
    <property type="protein sequence ID" value="ONU77760.1"/>
    <property type="molecule type" value="Genomic_DNA"/>
</dbReference>
<sequence>MHTLIGLMFFGLAIAVAVWMLIVWRGFTQDWLPEELKTARVALVEKSLWIDADLPRSAGAGFGASRTYVSVPVVGRPDRIYKLSGGQHVPVENKNRDLDRVFDTDIAQLSLQAWLLRQKGFETASFGYVAINNRRTRQRTAHKVDLLDDAACVRIINRYLDVTEGRVEPRKSRGKKCNSCGHRIACHG</sequence>
<name>A0A1V2VVD6_9BURK</name>
<evidence type="ECO:0000313" key="4">
    <source>
        <dbReference type="Proteomes" id="UP000188543"/>
    </source>
</evidence>
<dbReference type="AlphaFoldDB" id="A0A1V2VVD6"/>
<gene>
    <name evidence="3" type="ORF">A8E72_30720</name>
</gene>
<reference evidence="3 4" key="1">
    <citation type="submission" date="2016-08" db="EMBL/GenBank/DDBJ databases">
        <authorList>
            <person name="Seilhamer J.J."/>
        </authorList>
    </citation>
    <scope>NUCLEOTIDE SEQUENCE [LARGE SCALE GENOMIC DNA]</scope>
    <source>
        <strain evidence="3 4">VC14762</strain>
    </source>
</reference>
<accession>A0A1V2VVD6</accession>
<dbReference type="Gene3D" id="3.90.320.10">
    <property type="match status" value="1"/>
</dbReference>
<dbReference type="RefSeq" id="WP_077176639.1">
    <property type="nucleotide sequence ID" value="NZ_MUTB01000063.1"/>
</dbReference>
<feature type="domain" description="PD-(D/E)XK endonuclease-like" evidence="2">
    <location>
        <begin position="60"/>
        <end position="187"/>
    </location>
</feature>
<dbReference type="Proteomes" id="UP000188543">
    <property type="component" value="Unassembled WGS sequence"/>
</dbReference>
<protein>
    <recommendedName>
        <fullName evidence="2">PD-(D/E)XK endonuclease-like domain-containing protein</fullName>
    </recommendedName>
</protein>
<feature type="transmembrane region" description="Helical" evidence="1">
    <location>
        <begin position="6"/>
        <end position="27"/>
    </location>
</feature>
<dbReference type="InterPro" id="IPR011604">
    <property type="entry name" value="PDDEXK-like_dom_sf"/>
</dbReference>
<dbReference type="InterPro" id="IPR038726">
    <property type="entry name" value="PDDEXK_AddAB-type"/>
</dbReference>
<dbReference type="Pfam" id="PF12705">
    <property type="entry name" value="PDDEXK_1"/>
    <property type="match status" value="1"/>
</dbReference>
<keyword evidence="1" id="KW-1133">Transmembrane helix</keyword>
<organism evidence="3 4">
    <name type="scientific">Burkholderia cenocepacia</name>
    <dbReference type="NCBI Taxonomy" id="95486"/>
    <lineage>
        <taxon>Bacteria</taxon>
        <taxon>Pseudomonadati</taxon>
        <taxon>Pseudomonadota</taxon>
        <taxon>Betaproteobacteria</taxon>
        <taxon>Burkholderiales</taxon>
        <taxon>Burkholderiaceae</taxon>
        <taxon>Burkholderia</taxon>
        <taxon>Burkholderia cepacia complex</taxon>
    </lineage>
</organism>
<evidence type="ECO:0000256" key="1">
    <source>
        <dbReference type="SAM" id="Phobius"/>
    </source>
</evidence>
<proteinExistence type="predicted"/>
<keyword evidence="1" id="KW-0812">Transmembrane</keyword>